<feature type="domain" description="Tyrosine-protein phosphatase" evidence="4">
    <location>
        <begin position="1085"/>
        <end position="1319"/>
    </location>
</feature>
<feature type="region of interest" description="Disordered" evidence="2">
    <location>
        <begin position="1346"/>
        <end position="1366"/>
    </location>
</feature>
<feature type="transmembrane region" description="Helical" evidence="3">
    <location>
        <begin position="47"/>
        <end position="64"/>
    </location>
</feature>
<protein>
    <recommendedName>
        <fullName evidence="8">Tyrosine-protein phosphatase domain-containing protein</fullName>
    </recommendedName>
</protein>
<keyword evidence="3" id="KW-0472">Membrane</keyword>
<feature type="transmembrane region" description="Helical" evidence="3">
    <location>
        <begin position="105"/>
        <end position="132"/>
    </location>
</feature>
<dbReference type="InterPro" id="IPR003125">
    <property type="entry name" value="WSN"/>
</dbReference>
<dbReference type="Proteomes" id="UP000230233">
    <property type="component" value="Chromosome I"/>
</dbReference>
<dbReference type="GO" id="GO:0004725">
    <property type="term" value="F:protein tyrosine phosphatase activity"/>
    <property type="evidence" value="ECO:0007669"/>
    <property type="project" value="InterPro"/>
</dbReference>
<dbReference type="OrthoDB" id="5842271at2759"/>
<dbReference type="Pfam" id="PF00102">
    <property type="entry name" value="Y_phosphatase"/>
    <property type="match status" value="1"/>
</dbReference>
<dbReference type="SUPFAM" id="SSF52799">
    <property type="entry name" value="(Phosphotyrosine protein) phosphatases II"/>
    <property type="match status" value="1"/>
</dbReference>
<dbReference type="PROSITE" id="PS50056">
    <property type="entry name" value="TYR_PHOSPHATASE_2"/>
    <property type="match status" value="1"/>
</dbReference>
<evidence type="ECO:0000256" key="2">
    <source>
        <dbReference type="SAM" id="MobiDB-lite"/>
    </source>
</evidence>
<gene>
    <name evidence="6" type="primary">Cnig_chr_I.g3457</name>
    <name evidence="6" type="ORF">B9Z55_003457</name>
</gene>
<dbReference type="PANTHER" id="PTHR32525">
    <property type="entry name" value="PROTEIN-TYROSINE-PHOSPHATASE"/>
    <property type="match status" value="1"/>
</dbReference>
<feature type="transmembrane region" description="Helical" evidence="3">
    <location>
        <begin position="20"/>
        <end position="40"/>
    </location>
</feature>
<dbReference type="SMART" id="SM00404">
    <property type="entry name" value="PTPc_motif"/>
    <property type="match status" value="1"/>
</dbReference>
<dbReference type="STRING" id="1611254.A0A2G5VQG7"/>
<reference evidence="7" key="1">
    <citation type="submission" date="2017-10" db="EMBL/GenBank/DDBJ databases">
        <title>Rapid genome shrinkage in a self-fertile nematode reveals novel sperm competition proteins.</title>
        <authorList>
            <person name="Yin D."/>
            <person name="Schwarz E.M."/>
            <person name="Thomas C.G."/>
            <person name="Felde R.L."/>
            <person name="Korf I.F."/>
            <person name="Cutter A.D."/>
            <person name="Schartner C.M."/>
            <person name="Ralston E.J."/>
            <person name="Meyer B.J."/>
            <person name="Haag E.S."/>
        </authorList>
    </citation>
    <scope>NUCLEOTIDE SEQUENCE [LARGE SCALE GENOMIC DNA]</scope>
    <source>
        <strain evidence="7">JU1422</strain>
    </source>
</reference>
<comment type="caution">
    <text evidence="6">The sequence shown here is derived from an EMBL/GenBank/DDBJ whole genome shotgun (WGS) entry which is preliminary data.</text>
</comment>
<keyword evidence="3" id="KW-1133">Transmembrane helix</keyword>
<evidence type="ECO:0008006" key="8">
    <source>
        <dbReference type="Google" id="ProtNLM"/>
    </source>
</evidence>
<dbReference type="CDD" id="cd00047">
    <property type="entry name" value="PTPc"/>
    <property type="match status" value="1"/>
</dbReference>
<dbReference type="PROSITE" id="PS50055">
    <property type="entry name" value="TYR_PHOSPHATASE_PTP"/>
    <property type="match status" value="1"/>
</dbReference>
<evidence type="ECO:0000313" key="6">
    <source>
        <dbReference type="EMBL" id="PIC54028.1"/>
    </source>
</evidence>
<feature type="coiled-coil region" evidence="1">
    <location>
        <begin position="783"/>
        <end position="813"/>
    </location>
</feature>
<keyword evidence="1" id="KW-0175">Coiled coil</keyword>
<keyword evidence="7" id="KW-1185">Reference proteome</keyword>
<dbReference type="SMART" id="SM00453">
    <property type="entry name" value="WSN"/>
    <property type="match status" value="1"/>
</dbReference>
<evidence type="ECO:0000259" key="5">
    <source>
        <dbReference type="PROSITE" id="PS50056"/>
    </source>
</evidence>
<evidence type="ECO:0000256" key="1">
    <source>
        <dbReference type="SAM" id="Coils"/>
    </source>
</evidence>
<proteinExistence type="predicted"/>
<evidence type="ECO:0000256" key="3">
    <source>
        <dbReference type="SAM" id="Phobius"/>
    </source>
</evidence>
<accession>A0A2G5VQG7</accession>
<feature type="domain" description="Tyrosine specific protein phosphatases" evidence="5">
    <location>
        <begin position="1238"/>
        <end position="1310"/>
    </location>
</feature>
<organism evidence="6 7">
    <name type="scientific">Caenorhabditis nigoni</name>
    <dbReference type="NCBI Taxonomy" id="1611254"/>
    <lineage>
        <taxon>Eukaryota</taxon>
        <taxon>Metazoa</taxon>
        <taxon>Ecdysozoa</taxon>
        <taxon>Nematoda</taxon>
        <taxon>Chromadorea</taxon>
        <taxon>Rhabditida</taxon>
        <taxon>Rhabditina</taxon>
        <taxon>Rhabditomorpha</taxon>
        <taxon>Rhabditoidea</taxon>
        <taxon>Rhabditidae</taxon>
        <taxon>Peloderinae</taxon>
        <taxon>Caenorhabditis</taxon>
    </lineage>
</organism>
<dbReference type="InterPro" id="IPR000242">
    <property type="entry name" value="PTP_cat"/>
</dbReference>
<feature type="compositionally biased region" description="Basic and acidic residues" evidence="2">
    <location>
        <begin position="1346"/>
        <end position="1360"/>
    </location>
</feature>
<dbReference type="Pfam" id="PF02206">
    <property type="entry name" value="WSN"/>
    <property type="match status" value="1"/>
</dbReference>
<dbReference type="InterPro" id="IPR003595">
    <property type="entry name" value="Tyr_Pase_cat"/>
</dbReference>
<feature type="transmembrane region" description="Helical" evidence="3">
    <location>
        <begin position="954"/>
        <end position="978"/>
    </location>
</feature>
<evidence type="ECO:0000259" key="4">
    <source>
        <dbReference type="PROSITE" id="PS50055"/>
    </source>
</evidence>
<dbReference type="SMART" id="SM00194">
    <property type="entry name" value="PTPc"/>
    <property type="match status" value="1"/>
</dbReference>
<name>A0A2G5VQG7_9PELO</name>
<sequence>MLENDSADQNQPFVFKSTIGTFLQSVAYFFMTISLGVAFLGPQDNRFLIIFLASALLIHTILAANSRLLASIFAFVTFGMVMFEFFVFFYSMFTTEVFNAMTMGSFLISLFCVLFIFTFVTASQIFCSAALLKLSLSPVPQKKHRKARSHVEKEFEKSTVTQCTHTPPTYFPRSHNDADIWNRLRRNSGDAHLQTDVTKLQKIARITNAIYLQQSLISGSIPPDVLISELLHFGSIKPSDISSFDLQKIQISLDSLKDLPSKIQIQDGRNKFTEGLMESLENIVKEAEGLGDINDWKVEDLEKEIEDLAKNGMTPTVVQNLYGAAKEWDSNYQRPGTDPSTDAAFLKILIKPLTTIKSASQDLAPIKSYRTSTKYTSLSEILEPLVHAENTINGYSKNSAVAKITKAQIDQYLTYFDSVQTHLASVKDVQGSLDVIRSLLTARQTTNNHRKVQHTFGLPGGSSDVSRISQDLGDDWIRRVVNTSSLTSALNKLTSLSGIFKQVEDVLESSQVKDQMDQFLEFFKKISELISRSGQLKDKIKVTYECQTPNSNLSATQSIQELAEKLRNIDKMFDDQRTLTDTLKQYLNEHPEIVSMCEEVIVICKEAETSQNINDVVTKFKNYKNLETLRIFIDKIFKLSGAVVNVQDFNKNEPSISTIQEEAEEAKEKLPEVITYHKELIKFTDYFKCLQSDDMRVVLSTVALVKNIRTPDPNLPKIMDSGFSGIKNIVDTKKHLKALEKSILDQKGFKSDETDALALLKDASKHSRTIGLAVQGITNMRIILENKDQLDRLQKAKNAIEKHQRTLKNPKDRENVKSLLQTIDGIQKSLLSLDTFKGSVKPNPSTTLSDHSDIFQKAKLVSGLSENFQNIRNTVEKLKEVVTDSDEKKTLEDVGDILKMLDSMEMSFAKFHKSFDDSKSTLEALTTFFLLFASRMAAVLAAKTKKEEEEAKKINYLLYGSFLLLGILFIGCVLGLVFGGRRIYRTYRYRINKILEKCLGRWWKRFRPWKKSDYSSLILKQVALKSRNHVLLNKKNWTADMYNPESKHLGLLLSDKFEVDNAKTWSAGKKMKLMPANNSESFGGVPLLQKTRVKLRGYGKRFESDYYHANYLTLPNRRKLILGQTPLHGAHGLKNKSDTAEKFWWMVYQEKSQQVFMFNPLAYDSNGVVVYDAYYPEKKDETKTFGDITVKCVEETKKLFKLIDRRLLELTVGNSKPVIIKHYQLAFWNPGRLTENPPLFVKLMGLILDPNQKTTPILHCADGISESGTIGFIAYSITQVLVFKKFDMFEALAGTRKCRAEAVLNKYNFAFSLNIVIEYFIVKSDRKSADYIYIISGYGMLMKREEGQKKKEEDEKRTGDEVVQEEQAKKQKKPKYIFIWRDPDYGDCGYEEVEDEDAHTKTDDGWEFETEFVVDPNMFPDAFIHDPVTETDTRLFPEKVNKNDPNIVPNKNIPVTVAPVAKEKEKTVENKDQTVEATQADEDDLKTGIQGETVAVLKE</sequence>
<dbReference type="EMBL" id="PDUG01000001">
    <property type="protein sequence ID" value="PIC54028.1"/>
    <property type="molecule type" value="Genomic_DNA"/>
</dbReference>
<keyword evidence="3" id="KW-0812">Transmembrane</keyword>
<feature type="transmembrane region" description="Helical" evidence="3">
    <location>
        <begin position="924"/>
        <end position="942"/>
    </location>
</feature>
<dbReference type="InterPro" id="IPR029021">
    <property type="entry name" value="Prot-tyrosine_phosphatase-like"/>
</dbReference>
<feature type="transmembrane region" description="Helical" evidence="3">
    <location>
        <begin position="70"/>
        <end position="93"/>
    </location>
</feature>
<dbReference type="PANTHER" id="PTHR32525:SF0">
    <property type="entry name" value="DOMAIN OF UNKNOWN FUNCTION WSN DOMAIN-CONTAINING PROTEIN-RELATED"/>
    <property type="match status" value="1"/>
</dbReference>
<dbReference type="InterPro" id="IPR000387">
    <property type="entry name" value="Tyr_Pase_dom"/>
</dbReference>
<dbReference type="Gene3D" id="3.90.190.10">
    <property type="entry name" value="Protein tyrosine phosphatase superfamily"/>
    <property type="match status" value="1"/>
</dbReference>
<evidence type="ECO:0000313" key="7">
    <source>
        <dbReference type="Proteomes" id="UP000230233"/>
    </source>
</evidence>